<organism evidence="1 2">
    <name type="scientific">Romboutsia lituseburensis DSM 797</name>
    <dbReference type="NCBI Taxonomy" id="1121325"/>
    <lineage>
        <taxon>Bacteria</taxon>
        <taxon>Bacillati</taxon>
        <taxon>Bacillota</taxon>
        <taxon>Clostridia</taxon>
        <taxon>Peptostreptococcales</taxon>
        <taxon>Peptostreptococcaceae</taxon>
        <taxon>Romboutsia</taxon>
    </lineage>
</organism>
<sequence length="101" mass="12172">MNLFNEIYDLTYLPLLTPANLIENLNLDSFININYAKNEKGIIAEVLCDIDKSRIKFYYQFDSKNFINTIYYYENNNLEFMFDRKKMLNNLRDEFSELKAL</sequence>
<protein>
    <submittedName>
        <fullName evidence="1">Uncharacterized protein</fullName>
    </submittedName>
</protein>
<dbReference type="STRING" id="1121325.SAMN04515677_107134"/>
<accession>A0A1G9RTK3</accession>
<dbReference type="Proteomes" id="UP000199068">
    <property type="component" value="Unassembled WGS sequence"/>
</dbReference>
<gene>
    <name evidence="1" type="ORF">SAMN04515677_107134</name>
</gene>
<name>A0A1G9RTK3_9FIRM</name>
<evidence type="ECO:0000313" key="1">
    <source>
        <dbReference type="EMBL" id="SDM26410.1"/>
    </source>
</evidence>
<dbReference type="RefSeq" id="WP_092727118.1">
    <property type="nucleotide sequence ID" value="NZ_FNGW01000007.1"/>
</dbReference>
<keyword evidence="2" id="KW-1185">Reference proteome</keyword>
<reference evidence="1 2" key="1">
    <citation type="submission" date="2016-10" db="EMBL/GenBank/DDBJ databases">
        <authorList>
            <person name="de Groot N.N."/>
        </authorList>
    </citation>
    <scope>NUCLEOTIDE SEQUENCE [LARGE SCALE GENOMIC DNA]</scope>
    <source>
        <strain evidence="1 2">DSM 797</strain>
    </source>
</reference>
<proteinExistence type="predicted"/>
<evidence type="ECO:0000313" key="2">
    <source>
        <dbReference type="Proteomes" id="UP000199068"/>
    </source>
</evidence>
<dbReference type="AlphaFoldDB" id="A0A1G9RTK3"/>
<dbReference type="EMBL" id="FNGW01000007">
    <property type="protein sequence ID" value="SDM26410.1"/>
    <property type="molecule type" value="Genomic_DNA"/>
</dbReference>